<dbReference type="GO" id="GO:0000978">
    <property type="term" value="F:RNA polymerase II cis-regulatory region sequence-specific DNA binding"/>
    <property type="evidence" value="ECO:0007669"/>
    <property type="project" value="TreeGrafter"/>
</dbReference>
<keyword evidence="1" id="KW-0479">Metal-binding</keyword>
<evidence type="ECO:0000256" key="3">
    <source>
        <dbReference type="ARBA" id="ARBA00023163"/>
    </source>
</evidence>
<evidence type="ECO:0000256" key="2">
    <source>
        <dbReference type="ARBA" id="ARBA00023015"/>
    </source>
</evidence>
<dbReference type="SMART" id="SM00066">
    <property type="entry name" value="GAL4"/>
    <property type="match status" value="1"/>
</dbReference>
<dbReference type="CDD" id="cd12148">
    <property type="entry name" value="fungal_TF_MHR"/>
    <property type="match status" value="1"/>
</dbReference>
<dbReference type="AlphaFoldDB" id="A0A179G877"/>
<accession>A0A179G877</accession>
<dbReference type="GO" id="GO:0006351">
    <property type="term" value="P:DNA-templated transcription"/>
    <property type="evidence" value="ECO:0007669"/>
    <property type="project" value="InterPro"/>
</dbReference>
<dbReference type="Gene3D" id="4.10.240.10">
    <property type="entry name" value="Zn(2)-C6 fungal-type DNA-binding domain"/>
    <property type="match status" value="1"/>
</dbReference>
<dbReference type="PANTHER" id="PTHR47424:SF5">
    <property type="entry name" value="ZN(II)2CYS6 TRANSCRIPTION FACTOR (EUROFUNG)"/>
    <property type="match status" value="1"/>
</dbReference>
<dbReference type="CDD" id="cd00067">
    <property type="entry name" value="GAL4"/>
    <property type="match status" value="1"/>
</dbReference>
<name>A0A179G877_METCM</name>
<dbReference type="Pfam" id="PF00172">
    <property type="entry name" value="Zn_clus"/>
    <property type="match status" value="1"/>
</dbReference>
<comment type="caution">
    <text evidence="8">The sequence shown here is derived from an EMBL/GenBank/DDBJ whole genome shotgun (WGS) entry which is preliminary data.</text>
</comment>
<dbReference type="InterPro" id="IPR051127">
    <property type="entry name" value="Fungal_SecMet_Regulators"/>
</dbReference>
<dbReference type="Proteomes" id="UP000078397">
    <property type="component" value="Unassembled WGS sequence"/>
</dbReference>
<dbReference type="KEGG" id="pchm:VFPPC_13058"/>
<evidence type="ECO:0000256" key="4">
    <source>
        <dbReference type="ARBA" id="ARBA00023242"/>
    </source>
</evidence>
<dbReference type="InterPro" id="IPR001138">
    <property type="entry name" value="Zn2Cys6_DnaBD"/>
</dbReference>
<organism evidence="8 9">
    <name type="scientific">Pochonia chlamydosporia 170</name>
    <dbReference type="NCBI Taxonomy" id="1380566"/>
    <lineage>
        <taxon>Eukaryota</taxon>
        <taxon>Fungi</taxon>
        <taxon>Dikarya</taxon>
        <taxon>Ascomycota</taxon>
        <taxon>Pezizomycotina</taxon>
        <taxon>Sordariomycetes</taxon>
        <taxon>Hypocreomycetidae</taxon>
        <taxon>Hypocreales</taxon>
        <taxon>Clavicipitaceae</taxon>
        <taxon>Pochonia</taxon>
    </lineage>
</organism>
<dbReference type="GO" id="GO:0008270">
    <property type="term" value="F:zinc ion binding"/>
    <property type="evidence" value="ECO:0007669"/>
    <property type="project" value="InterPro"/>
</dbReference>
<feature type="compositionally biased region" description="Polar residues" evidence="6">
    <location>
        <begin position="741"/>
        <end position="751"/>
    </location>
</feature>
<dbReference type="PANTHER" id="PTHR47424">
    <property type="entry name" value="REGULATORY PROTEIN GAL4"/>
    <property type="match status" value="1"/>
</dbReference>
<evidence type="ECO:0000256" key="6">
    <source>
        <dbReference type="SAM" id="MobiDB-lite"/>
    </source>
</evidence>
<evidence type="ECO:0000313" key="8">
    <source>
        <dbReference type="EMBL" id="OAQ73700.1"/>
    </source>
</evidence>
<dbReference type="GO" id="GO:0000435">
    <property type="term" value="P:positive regulation of transcription from RNA polymerase II promoter by galactose"/>
    <property type="evidence" value="ECO:0007669"/>
    <property type="project" value="TreeGrafter"/>
</dbReference>
<proteinExistence type="predicted"/>
<keyword evidence="5" id="KW-0175">Coiled coil</keyword>
<protein>
    <submittedName>
        <fullName evidence="8">Fungal specific transcription factor domain-containing protein</fullName>
    </submittedName>
</protein>
<feature type="region of interest" description="Disordered" evidence="6">
    <location>
        <begin position="739"/>
        <end position="759"/>
    </location>
</feature>
<reference evidence="8 9" key="1">
    <citation type="journal article" date="2016" name="PLoS Pathog.">
        <title>Biosynthesis of antibiotic leucinostatins in bio-control fungus Purpureocillium lilacinum and their inhibition on phytophthora revealed by genome mining.</title>
        <authorList>
            <person name="Wang G."/>
            <person name="Liu Z."/>
            <person name="Lin R."/>
            <person name="Li E."/>
            <person name="Mao Z."/>
            <person name="Ling J."/>
            <person name="Yang Y."/>
            <person name="Yin W.B."/>
            <person name="Xie B."/>
        </authorList>
    </citation>
    <scope>NUCLEOTIDE SEQUENCE [LARGE SCALE GENOMIC DNA]</scope>
    <source>
        <strain evidence="8">170</strain>
    </source>
</reference>
<dbReference type="PROSITE" id="PS00463">
    <property type="entry name" value="ZN2_CY6_FUNGAL_1"/>
    <property type="match status" value="1"/>
</dbReference>
<dbReference type="InterPro" id="IPR036864">
    <property type="entry name" value="Zn2-C6_fun-type_DNA-bd_sf"/>
</dbReference>
<dbReference type="STRING" id="1380566.A0A179G877"/>
<dbReference type="GO" id="GO:0000981">
    <property type="term" value="F:DNA-binding transcription factor activity, RNA polymerase II-specific"/>
    <property type="evidence" value="ECO:0007669"/>
    <property type="project" value="InterPro"/>
</dbReference>
<feature type="region of interest" description="Disordered" evidence="6">
    <location>
        <begin position="177"/>
        <end position="198"/>
    </location>
</feature>
<gene>
    <name evidence="8" type="ORF">VFPPC_13058</name>
</gene>
<feature type="domain" description="Zn(2)-C6 fungal-type" evidence="7">
    <location>
        <begin position="88"/>
        <end position="117"/>
    </location>
</feature>
<keyword evidence="4" id="KW-0539">Nucleus</keyword>
<dbReference type="SMART" id="SM00906">
    <property type="entry name" value="Fungal_trans"/>
    <property type="match status" value="1"/>
</dbReference>
<feature type="compositionally biased region" description="Low complexity" evidence="6">
    <location>
        <begin position="36"/>
        <end position="61"/>
    </location>
</feature>
<dbReference type="Pfam" id="PF04082">
    <property type="entry name" value="Fungal_trans"/>
    <property type="match status" value="1"/>
</dbReference>
<dbReference type="PROSITE" id="PS50048">
    <property type="entry name" value="ZN2_CY6_FUNGAL_2"/>
    <property type="match status" value="1"/>
</dbReference>
<dbReference type="InterPro" id="IPR007219">
    <property type="entry name" value="XnlR_reg_dom"/>
</dbReference>
<keyword evidence="9" id="KW-1185">Reference proteome</keyword>
<keyword evidence="2" id="KW-0805">Transcription regulation</keyword>
<feature type="compositionally biased region" description="Polar residues" evidence="6">
    <location>
        <begin position="177"/>
        <end position="191"/>
    </location>
</feature>
<dbReference type="OrthoDB" id="3971593at2759"/>
<dbReference type="SUPFAM" id="SSF57701">
    <property type="entry name" value="Zn2/Cys6 DNA-binding domain"/>
    <property type="match status" value="1"/>
</dbReference>
<evidence type="ECO:0000259" key="7">
    <source>
        <dbReference type="PROSITE" id="PS50048"/>
    </source>
</evidence>
<dbReference type="RefSeq" id="XP_018149783.1">
    <property type="nucleotide sequence ID" value="XM_018290835.1"/>
</dbReference>
<sequence length="770" mass="86125">MEQIETQASDLRYLAQAPVALSDTASVSYDTPRPGPHASPSGSASYGDNSAAVAAVSASNANKRKSIDDGSAAQKQTRSKRNRYISIACNECKRRKIKCNGETPCQRCGNLNLACLYAPNCCSNSFKDSDEFKSVTNQLNRLQEEVNWLNQTLKTLQADQNRLAAPSTDRILNGASNSALTQSPAQSSTSIPRPDLSHVKAGAFRGPTSMAYSLDVANTTIANMGYRGIDETDDQDQQGSDVVVQLSPNNTGFDPLLEFDKDEMVRLCRFHEDEIGIMYPVLNIQTVIAHAKNIAPFLDSLRSQQSSTGPINDEKTLQLKMVICCALVTESHGHSDKAARLFESMEAVVNKKLMSDASDVANLPLLCLLAGYRFLSCDEVLAWRVIGQVVRLCLEAGIHQRRGLMKIQDDTERRNALNSFWSAYVLDRRWAFGTGLPYSVQDDEIDPRLPHPDEYPFLVAMITYSRLGAKVWRQVSHFGPVLARELRQEEIDSLDQEILQWYETVPDEVKVRNWDKEKQMTSTPSYNLQRLRIWTYLRLNQIRIWLYTPILHSATSIMQHPGQAQRVVDLAKDTIQYLNHLNSTTNLYRRSQVFYHQFLASAIAVVFLASVHAPVRFSAVCREEFYLALDLVKDLSAKSWVSKRLWRTIRSLKDVAPRFGLNPDDDAHSNAALGMIGLARGHMDGPSVSQSPFPNLAIPQSHQPLEQSTDQNGKKIQSELSRIFEGYVGLNGFQFGDDQVPQHNDLTTPDSAGSMFTPDGTVFPHLREMF</sequence>
<dbReference type="EMBL" id="LSBJ02000001">
    <property type="protein sequence ID" value="OAQ73700.1"/>
    <property type="molecule type" value="Genomic_DNA"/>
</dbReference>
<evidence type="ECO:0000256" key="1">
    <source>
        <dbReference type="ARBA" id="ARBA00022723"/>
    </source>
</evidence>
<feature type="coiled-coil region" evidence="5">
    <location>
        <begin position="132"/>
        <end position="159"/>
    </location>
</feature>
<dbReference type="GO" id="GO:0005634">
    <property type="term" value="C:nucleus"/>
    <property type="evidence" value="ECO:0007669"/>
    <property type="project" value="TreeGrafter"/>
</dbReference>
<evidence type="ECO:0000313" key="9">
    <source>
        <dbReference type="Proteomes" id="UP000078397"/>
    </source>
</evidence>
<keyword evidence="3" id="KW-0804">Transcription</keyword>
<feature type="region of interest" description="Disordered" evidence="6">
    <location>
        <begin position="25"/>
        <end position="79"/>
    </location>
</feature>
<dbReference type="GeneID" id="28854829"/>
<evidence type="ECO:0000256" key="5">
    <source>
        <dbReference type="SAM" id="Coils"/>
    </source>
</evidence>